<dbReference type="STRING" id="28573.A0A0U1MC01"/>
<evidence type="ECO:0000313" key="3">
    <source>
        <dbReference type="Proteomes" id="UP000054383"/>
    </source>
</evidence>
<evidence type="ECO:0000256" key="1">
    <source>
        <dbReference type="SAM" id="MobiDB-lite"/>
    </source>
</evidence>
<gene>
    <name evidence="2" type="ORF">PISL3812_09923</name>
</gene>
<evidence type="ECO:0000313" key="2">
    <source>
        <dbReference type="EMBL" id="CRG92852.1"/>
    </source>
</evidence>
<dbReference type="EMBL" id="CVMT01000021">
    <property type="protein sequence ID" value="CRG92852.1"/>
    <property type="molecule type" value="Genomic_DNA"/>
</dbReference>
<dbReference type="Proteomes" id="UP000054383">
    <property type="component" value="Unassembled WGS sequence"/>
</dbReference>
<accession>A0A0U1MC01</accession>
<dbReference type="OrthoDB" id="5228323at2759"/>
<keyword evidence="3" id="KW-1185">Reference proteome</keyword>
<name>A0A0U1MC01_TALIS</name>
<dbReference type="AlphaFoldDB" id="A0A0U1MC01"/>
<sequence length="192" mass="21938">MRSHAQFIAVDPRKSHRKDQGVRGLQCQTCFTSFDTSEGLRDHIADFQLEAQQLMKRLLEIQAHLPRKHDNPGNDSCKCNGVSANDLPNSDYQVDDNDWGDSDDDHYSDSDGIYGEDARDDEIGGHVEDRASDRNNFSTLDVHASMLCPYPTCRRKGHFQMRSGLERHYESHVPCYEICVFCEGQQQSKRTL</sequence>
<proteinExistence type="predicted"/>
<protein>
    <submittedName>
        <fullName evidence="2">Uncharacterized protein</fullName>
    </submittedName>
</protein>
<feature type="region of interest" description="Disordered" evidence="1">
    <location>
        <begin position="90"/>
        <end position="120"/>
    </location>
</feature>
<feature type="compositionally biased region" description="Acidic residues" evidence="1">
    <location>
        <begin position="93"/>
        <end position="106"/>
    </location>
</feature>
<organism evidence="2 3">
    <name type="scientific">Talaromyces islandicus</name>
    <name type="common">Penicillium islandicum</name>
    <dbReference type="NCBI Taxonomy" id="28573"/>
    <lineage>
        <taxon>Eukaryota</taxon>
        <taxon>Fungi</taxon>
        <taxon>Dikarya</taxon>
        <taxon>Ascomycota</taxon>
        <taxon>Pezizomycotina</taxon>
        <taxon>Eurotiomycetes</taxon>
        <taxon>Eurotiomycetidae</taxon>
        <taxon>Eurotiales</taxon>
        <taxon>Trichocomaceae</taxon>
        <taxon>Talaromyces</taxon>
        <taxon>Talaromyces sect. Islandici</taxon>
    </lineage>
</organism>
<reference evidence="2 3" key="1">
    <citation type="submission" date="2015-04" db="EMBL/GenBank/DDBJ databases">
        <authorList>
            <person name="Syromyatnikov M.Y."/>
            <person name="Popov V.N."/>
        </authorList>
    </citation>
    <scope>NUCLEOTIDE SEQUENCE [LARGE SCALE GENOMIC DNA]</scope>
    <source>
        <strain evidence="2">WF-38-12</strain>
    </source>
</reference>